<accession>A0A4Y7TTQ3</accession>
<dbReference type="AlphaFoldDB" id="A0A4Y7TTQ3"/>
<dbReference type="InterPro" id="IPR023214">
    <property type="entry name" value="HAD_sf"/>
</dbReference>
<dbReference type="SFLD" id="SFLDG01129">
    <property type="entry name" value="C1.5:_HAD__Beta-PGM__Phosphata"/>
    <property type="match status" value="1"/>
</dbReference>
<dbReference type="Gene3D" id="1.10.150.240">
    <property type="entry name" value="Putative phosphatase, domain 2"/>
    <property type="match status" value="1"/>
</dbReference>
<dbReference type="InterPro" id="IPR036412">
    <property type="entry name" value="HAD-like_sf"/>
</dbReference>
<protein>
    <submittedName>
        <fullName evidence="1">HAD-like protein</fullName>
    </submittedName>
</protein>
<sequence length="255" mass="28479">MVAPQKIADIEYVLFDMDGLMIDSERMYTIVTNKIIGRYGKEMTWDIKAGCMGKPDLEASKHLLSFFPDIPISIEDYIKERNELQDKMWPTVPLLPGVSKLVKHLKKHNIPMAIATGSRRGKYKLKTGHLQEVFGLFEGKVVCGDDKQYGMRGKPFPDIFLAAAKEMLGVDVGELNAEPSEAQKAQRSKGLVLEDGLPGMQAGKRAGMNVLWVPDPNLRDVEDVKDGPETADLVISSLESFRPEQWGLPPYDDES</sequence>
<dbReference type="SUPFAM" id="SSF56784">
    <property type="entry name" value="HAD-like"/>
    <property type="match status" value="1"/>
</dbReference>
<dbReference type="Proteomes" id="UP000298030">
    <property type="component" value="Unassembled WGS sequence"/>
</dbReference>
<evidence type="ECO:0000313" key="1">
    <source>
        <dbReference type="EMBL" id="TEB37351.1"/>
    </source>
</evidence>
<keyword evidence="2" id="KW-1185">Reference proteome</keyword>
<proteinExistence type="predicted"/>
<dbReference type="Pfam" id="PF00702">
    <property type="entry name" value="Hydrolase"/>
    <property type="match status" value="1"/>
</dbReference>
<dbReference type="GO" id="GO:0016791">
    <property type="term" value="F:phosphatase activity"/>
    <property type="evidence" value="ECO:0007669"/>
    <property type="project" value="TreeGrafter"/>
</dbReference>
<organism evidence="1 2">
    <name type="scientific">Coprinellus micaceus</name>
    <name type="common">Glistening ink-cap mushroom</name>
    <name type="synonym">Coprinus micaceus</name>
    <dbReference type="NCBI Taxonomy" id="71717"/>
    <lineage>
        <taxon>Eukaryota</taxon>
        <taxon>Fungi</taxon>
        <taxon>Dikarya</taxon>
        <taxon>Basidiomycota</taxon>
        <taxon>Agaricomycotina</taxon>
        <taxon>Agaricomycetes</taxon>
        <taxon>Agaricomycetidae</taxon>
        <taxon>Agaricales</taxon>
        <taxon>Agaricineae</taxon>
        <taxon>Psathyrellaceae</taxon>
        <taxon>Coprinellus</taxon>
    </lineage>
</organism>
<reference evidence="1 2" key="1">
    <citation type="journal article" date="2019" name="Nat. Ecol. Evol.">
        <title>Megaphylogeny resolves global patterns of mushroom evolution.</title>
        <authorList>
            <person name="Varga T."/>
            <person name="Krizsan K."/>
            <person name="Foldi C."/>
            <person name="Dima B."/>
            <person name="Sanchez-Garcia M."/>
            <person name="Sanchez-Ramirez S."/>
            <person name="Szollosi G.J."/>
            <person name="Szarkandi J.G."/>
            <person name="Papp V."/>
            <person name="Albert L."/>
            <person name="Andreopoulos W."/>
            <person name="Angelini C."/>
            <person name="Antonin V."/>
            <person name="Barry K.W."/>
            <person name="Bougher N.L."/>
            <person name="Buchanan P."/>
            <person name="Buyck B."/>
            <person name="Bense V."/>
            <person name="Catcheside P."/>
            <person name="Chovatia M."/>
            <person name="Cooper J."/>
            <person name="Damon W."/>
            <person name="Desjardin D."/>
            <person name="Finy P."/>
            <person name="Geml J."/>
            <person name="Haridas S."/>
            <person name="Hughes K."/>
            <person name="Justo A."/>
            <person name="Karasinski D."/>
            <person name="Kautmanova I."/>
            <person name="Kiss B."/>
            <person name="Kocsube S."/>
            <person name="Kotiranta H."/>
            <person name="LaButti K.M."/>
            <person name="Lechner B.E."/>
            <person name="Liimatainen K."/>
            <person name="Lipzen A."/>
            <person name="Lukacs Z."/>
            <person name="Mihaltcheva S."/>
            <person name="Morgado L.N."/>
            <person name="Niskanen T."/>
            <person name="Noordeloos M.E."/>
            <person name="Ohm R.A."/>
            <person name="Ortiz-Santana B."/>
            <person name="Ovrebo C."/>
            <person name="Racz N."/>
            <person name="Riley R."/>
            <person name="Savchenko A."/>
            <person name="Shiryaev A."/>
            <person name="Soop K."/>
            <person name="Spirin V."/>
            <person name="Szebenyi C."/>
            <person name="Tomsovsky M."/>
            <person name="Tulloss R.E."/>
            <person name="Uehling J."/>
            <person name="Grigoriev I.V."/>
            <person name="Vagvolgyi C."/>
            <person name="Papp T."/>
            <person name="Martin F.M."/>
            <person name="Miettinen O."/>
            <person name="Hibbett D.S."/>
            <person name="Nagy L.G."/>
        </authorList>
    </citation>
    <scope>NUCLEOTIDE SEQUENCE [LARGE SCALE GENOMIC DNA]</scope>
    <source>
        <strain evidence="1 2">FP101781</strain>
    </source>
</reference>
<evidence type="ECO:0000313" key="2">
    <source>
        <dbReference type="Proteomes" id="UP000298030"/>
    </source>
</evidence>
<dbReference type="PANTHER" id="PTHR18901">
    <property type="entry name" value="2-DEOXYGLUCOSE-6-PHOSPHATE PHOSPHATASE 2"/>
    <property type="match status" value="1"/>
</dbReference>
<dbReference type="PANTHER" id="PTHR18901:SF38">
    <property type="entry name" value="PSEUDOURIDINE-5'-PHOSPHATASE"/>
    <property type="match status" value="1"/>
</dbReference>
<dbReference type="STRING" id="71717.A0A4Y7TTQ3"/>
<dbReference type="FunFam" id="1.10.150.240:FF:000001">
    <property type="entry name" value="Haloacid dehalogenase-like hydrolase domain"/>
    <property type="match status" value="1"/>
</dbReference>
<dbReference type="OrthoDB" id="40579at2759"/>
<gene>
    <name evidence="1" type="ORF">FA13DRAFT_1752183</name>
</gene>
<dbReference type="EMBL" id="QPFP01000004">
    <property type="protein sequence ID" value="TEB37351.1"/>
    <property type="molecule type" value="Genomic_DNA"/>
</dbReference>
<dbReference type="Gene3D" id="3.40.50.1000">
    <property type="entry name" value="HAD superfamily/HAD-like"/>
    <property type="match status" value="1"/>
</dbReference>
<name>A0A4Y7TTQ3_COPMI</name>
<comment type="caution">
    <text evidence="1">The sequence shown here is derived from an EMBL/GenBank/DDBJ whole genome shotgun (WGS) entry which is preliminary data.</text>
</comment>
<dbReference type="SFLD" id="SFLDS00003">
    <property type="entry name" value="Haloacid_Dehalogenase"/>
    <property type="match status" value="1"/>
</dbReference>
<dbReference type="InterPro" id="IPR023198">
    <property type="entry name" value="PGP-like_dom2"/>
</dbReference>